<evidence type="ECO:0000256" key="1">
    <source>
        <dbReference type="SAM" id="Phobius"/>
    </source>
</evidence>
<gene>
    <name evidence="2" type="ORF">NH14_027860</name>
</gene>
<reference evidence="2" key="2">
    <citation type="submission" date="2020-04" db="EMBL/GenBank/DDBJ databases">
        <authorList>
            <person name="Alexandrino P."/>
            <person name="Mendonca T."/>
            <person name="Guaman L."/>
            <person name="Cherix J."/>
            <person name="Lozano-Sakalauskas G."/>
            <person name="Fujita A."/>
            <person name="Filho E.R."/>
            <person name="Long P."/>
            <person name="Padilla G."/>
            <person name="Taciro M.K."/>
            <person name="Gomez J.G."/>
            <person name="Silva L.F."/>
            <person name="Torres M."/>
        </authorList>
    </citation>
    <scope>NUCLEOTIDE SEQUENCE</scope>
    <source>
        <strain evidence="2">LMG 19450</strain>
    </source>
</reference>
<protein>
    <submittedName>
        <fullName evidence="2">Uncharacterized protein</fullName>
    </submittedName>
</protein>
<feature type="transmembrane region" description="Helical" evidence="1">
    <location>
        <begin position="72"/>
        <end position="92"/>
    </location>
</feature>
<dbReference type="EMBL" id="JTDB02000010">
    <property type="protein sequence ID" value="NLP64890.1"/>
    <property type="molecule type" value="Genomic_DNA"/>
</dbReference>
<feature type="transmembrane region" description="Helical" evidence="1">
    <location>
        <begin position="9"/>
        <end position="30"/>
    </location>
</feature>
<evidence type="ECO:0000313" key="3">
    <source>
        <dbReference type="Proteomes" id="UP000030460"/>
    </source>
</evidence>
<keyword evidence="1" id="KW-1133">Transmembrane helix</keyword>
<sequence>MEQPVNECFLFKALTVIGVSGALFLWWLSYADIDPLLALTLSMIANVLVVLGMSGSFGWASTRLFRRSEVSGGELAAFIGAILGCIAMFTLGTQV</sequence>
<comment type="caution">
    <text evidence="2">The sequence shown here is derived from an EMBL/GenBank/DDBJ whole genome shotgun (WGS) entry which is preliminary data.</text>
</comment>
<keyword evidence="1" id="KW-0812">Transmembrane</keyword>
<dbReference type="RefSeq" id="WP_152617232.1">
    <property type="nucleotide sequence ID" value="NZ_CADFGF010000014.1"/>
</dbReference>
<dbReference type="AlphaFoldDB" id="A0A8T6ZKV3"/>
<keyword evidence="3" id="KW-1185">Reference proteome</keyword>
<reference evidence="2" key="1">
    <citation type="journal article" date="2015" name="Genome Announc.">
        <title>Draft Genome Sequence of the Polyhydroxyalkanoate-Producing Bacterium Burkholderia sacchari LMG 19450 Isolated from Brazilian Sugarcane Plantation Soil.</title>
        <authorList>
            <person name="Alexandrino P.M."/>
            <person name="Mendonca T.T."/>
            <person name="Guaman Bautista L.P."/>
            <person name="Cherix J."/>
            <person name="Lozano-Sakalauskas G.C."/>
            <person name="Fujita A."/>
            <person name="Ramos Filho E."/>
            <person name="Long P."/>
            <person name="Padilla G."/>
            <person name="Taciro M.K."/>
            <person name="Gomez J.G."/>
            <person name="Silva L.F."/>
        </authorList>
    </citation>
    <scope>NUCLEOTIDE SEQUENCE</scope>
    <source>
        <strain evidence="2">LMG 19450</strain>
    </source>
</reference>
<proteinExistence type="predicted"/>
<evidence type="ECO:0000313" key="2">
    <source>
        <dbReference type="EMBL" id="NLP64890.1"/>
    </source>
</evidence>
<feature type="transmembrane region" description="Helical" evidence="1">
    <location>
        <begin position="36"/>
        <end position="60"/>
    </location>
</feature>
<accession>A0A8T6ZKV3</accession>
<name>A0A8T6ZKV3_9BURK</name>
<keyword evidence="1" id="KW-0472">Membrane</keyword>
<organism evidence="2 3">
    <name type="scientific">Paraburkholderia sacchari</name>
    <dbReference type="NCBI Taxonomy" id="159450"/>
    <lineage>
        <taxon>Bacteria</taxon>
        <taxon>Pseudomonadati</taxon>
        <taxon>Pseudomonadota</taxon>
        <taxon>Betaproteobacteria</taxon>
        <taxon>Burkholderiales</taxon>
        <taxon>Burkholderiaceae</taxon>
        <taxon>Paraburkholderia</taxon>
    </lineage>
</organism>
<dbReference type="Proteomes" id="UP000030460">
    <property type="component" value="Unassembled WGS sequence"/>
</dbReference>